<dbReference type="PROSITE" id="PS50968">
    <property type="entry name" value="BIOTINYL_LIPOYL"/>
    <property type="match status" value="1"/>
</dbReference>
<gene>
    <name evidence="8" type="ORF">QTG54_003136</name>
</gene>
<dbReference type="AlphaFoldDB" id="A0AAD8YH82"/>
<dbReference type="InterPro" id="IPR003016">
    <property type="entry name" value="2-oxoA_DH_lipoyl-BS"/>
</dbReference>
<dbReference type="InterPro" id="IPR004167">
    <property type="entry name" value="PSBD"/>
</dbReference>
<dbReference type="FunFam" id="2.40.50.100:FF:000010">
    <property type="entry name" value="Acetyltransferase component of pyruvate dehydrogenase complex"/>
    <property type="match status" value="1"/>
</dbReference>
<dbReference type="Gene3D" id="3.30.559.10">
    <property type="entry name" value="Chloramphenicol acetyltransferase-like domain"/>
    <property type="match status" value="1"/>
</dbReference>
<dbReference type="Pfam" id="PF02817">
    <property type="entry name" value="E3_binding"/>
    <property type="match status" value="1"/>
</dbReference>
<evidence type="ECO:0000313" key="9">
    <source>
        <dbReference type="Proteomes" id="UP001224775"/>
    </source>
</evidence>
<dbReference type="InterPro" id="IPR000089">
    <property type="entry name" value="Biotin_lipoyl"/>
</dbReference>
<dbReference type="GO" id="GO:0006086">
    <property type="term" value="P:pyruvate decarboxylation to acetyl-CoA"/>
    <property type="evidence" value="ECO:0007669"/>
    <property type="project" value="InterPro"/>
</dbReference>
<dbReference type="EC" id="2.3.1.-" evidence="4"/>
<feature type="region of interest" description="Disordered" evidence="5">
    <location>
        <begin position="148"/>
        <end position="179"/>
    </location>
</feature>
<dbReference type="InterPro" id="IPR011053">
    <property type="entry name" value="Single_hybrid_motif"/>
</dbReference>
<dbReference type="Pfam" id="PF00364">
    <property type="entry name" value="Biotin_lipoyl"/>
    <property type="match status" value="1"/>
</dbReference>
<comment type="similarity">
    <text evidence="1 4">Belongs to the 2-oxoacid dehydrogenase family.</text>
</comment>
<evidence type="ECO:0000256" key="1">
    <source>
        <dbReference type="ARBA" id="ARBA00007317"/>
    </source>
</evidence>
<dbReference type="CDD" id="cd06849">
    <property type="entry name" value="lipoyl_domain"/>
    <property type="match status" value="1"/>
</dbReference>
<feature type="domain" description="Peripheral subunit-binding (PSBD)" evidence="7">
    <location>
        <begin position="181"/>
        <end position="221"/>
    </location>
</feature>
<feature type="compositionally biased region" description="Low complexity" evidence="5">
    <location>
        <begin position="148"/>
        <end position="176"/>
    </location>
</feature>
<dbReference type="PROSITE" id="PS00189">
    <property type="entry name" value="LIPOYL"/>
    <property type="match status" value="1"/>
</dbReference>
<keyword evidence="3" id="KW-0809">Transit peptide</keyword>
<evidence type="ECO:0000256" key="5">
    <source>
        <dbReference type="SAM" id="MobiDB-lite"/>
    </source>
</evidence>
<organism evidence="8 9">
    <name type="scientific">Skeletonema marinoi</name>
    <dbReference type="NCBI Taxonomy" id="267567"/>
    <lineage>
        <taxon>Eukaryota</taxon>
        <taxon>Sar</taxon>
        <taxon>Stramenopiles</taxon>
        <taxon>Ochrophyta</taxon>
        <taxon>Bacillariophyta</taxon>
        <taxon>Coscinodiscophyceae</taxon>
        <taxon>Thalassiosirophycidae</taxon>
        <taxon>Thalassiosirales</taxon>
        <taxon>Skeletonemataceae</taxon>
        <taxon>Skeletonema</taxon>
        <taxon>Skeletonema marinoi-dohrnii complex</taxon>
    </lineage>
</organism>
<keyword evidence="2 4" id="KW-0450">Lipoyl</keyword>
<dbReference type="Proteomes" id="UP001224775">
    <property type="component" value="Unassembled WGS sequence"/>
</dbReference>
<evidence type="ECO:0000256" key="2">
    <source>
        <dbReference type="ARBA" id="ARBA00022823"/>
    </source>
</evidence>
<evidence type="ECO:0000313" key="8">
    <source>
        <dbReference type="EMBL" id="KAK1746529.1"/>
    </source>
</evidence>
<dbReference type="GO" id="GO:0045254">
    <property type="term" value="C:pyruvate dehydrogenase complex"/>
    <property type="evidence" value="ECO:0007669"/>
    <property type="project" value="InterPro"/>
</dbReference>
<name>A0AAD8YH82_9STRA</name>
<dbReference type="PROSITE" id="PS51826">
    <property type="entry name" value="PSBD"/>
    <property type="match status" value="1"/>
</dbReference>
<dbReference type="EMBL" id="JATAAI010000004">
    <property type="protein sequence ID" value="KAK1746529.1"/>
    <property type="molecule type" value="Genomic_DNA"/>
</dbReference>
<comment type="caution">
    <text evidence="8">The sequence shown here is derived from an EMBL/GenBank/DDBJ whole genome shotgun (WGS) entry which is preliminary data.</text>
</comment>
<keyword evidence="4 8" id="KW-0808">Transferase</keyword>
<dbReference type="InterPro" id="IPR045257">
    <property type="entry name" value="E2/Pdx1"/>
</dbReference>
<dbReference type="Pfam" id="PF00198">
    <property type="entry name" value="2-oxoacid_dh"/>
    <property type="match status" value="1"/>
</dbReference>
<dbReference type="SUPFAM" id="SSF47005">
    <property type="entry name" value="Peripheral subunit-binding domain of 2-oxo acid dehydrogenase complex"/>
    <property type="match status" value="1"/>
</dbReference>
<accession>A0AAD8YH82</accession>
<dbReference type="InterPro" id="IPR036625">
    <property type="entry name" value="E3-bd_dom_sf"/>
</dbReference>
<dbReference type="PANTHER" id="PTHR23151:SF90">
    <property type="entry name" value="DIHYDROLIPOYLLYSINE-RESIDUE ACETYLTRANSFERASE COMPONENT OF PYRUVATE DEHYDROGENASE COMPLEX, MITOCHONDRIAL-RELATED"/>
    <property type="match status" value="1"/>
</dbReference>
<reference evidence="8" key="1">
    <citation type="submission" date="2023-06" db="EMBL/GenBank/DDBJ databases">
        <title>Survivors Of The Sea: Transcriptome response of Skeletonema marinoi to long-term dormancy.</title>
        <authorList>
            <person name="Pinder M.I.M."/>
            <person name="Kourtchenko O."/>
            <person name="Robertson E.K."/>
            <person name="Larsson T."/>
            <person name="Maumus F."/>
            <person name="Osuna-Cruz C.M."/>
            <person name="Vancaester E."/>
            <person name="Stenow R."/>
            <person name="Vandepoele K."/>
            <person name="Ploug H."/>
            <person name="Bruchert V."/>
            <person name="Godhe A."/>
            <person name="Topel M."/>
        </authorList>
    </citation>
    <scope>NUCLEOTIDE SEQUENCE</scope>
    <source>
        <strain evidence="8">R05AC</strain>
    </source>
</reference>
<dbReference type="PANTHER" id="PTHR23151">
    <property type="entry name" value="DIHYDROLIPOAMIDE ACETYL/SUCCINYL-TRANSFERASE-RELATED"/>
    <property type="match status" value="1"/>
</dbReference>
<dbReference type="SUPFAM" id="SSF51230">
    <property type="entry name" value="Single hybrid motif"/>
    <property type="match status" value="1"/>
</dbReference>
<dbReference type="GO" id="GO:0004742">
    <property type="term" value="F:dihydrolipoyllysine-residue acetyltransferase activity"/>
    <property type="evidence" value="ECO:0007669"/>
    <property type="project" value="TreeGrafter"/>
</dbReference>
<dbReference type="InterPro" id="IPR001078">
    <property type="entry name" value="2-oxoacid_DH_actylTfrase"/>
</dbReference>
<evidence type="ECO:0000259" key="6">
    <source>
        <dbReference type="PROSITE" id="PS50968"/>
    </source>
</evidence>
<proteinExistence type="inferred from homology"/>
<dbReference type="SUPFAM" id="SSF52777">
    <property type="entry name" value="CoA-dependent acyltransferases"/>
    <property type="match status" value="1"/>
</dbReference>
<evidence type="ECO:0000256" key="4">
    <source>
        <dbReference type="RuleBase" id="RU003423"/>
    </source>
</evidence>
<evidence type="ECO:0000256" key="3">
    <source>
        <dbReference type="ARBA" id="ARBA00022946"/>
    </source>
</evidence>
<sequence length="503" mass="52039">MAMSLGRTVLARAARRSLSSSSRYNINNNASILGGAFNNNSRWFSSYPPHEVVGMPSLSPTMETGTIAAWNLGEGDSFNAGDSICTVETDKATVDFEAQDEGVVAKIIVQAGGGEIPCGTPILVTVEDEADVPSFKDFVVEAAAAPPVEEAAPTPAPTPVAAAPTPSAAPAAAAPTGERVLASPRAHTLAKEKGYGEISALRIVGTGPGGRIIAQDVLEYDPSSAPAPVVAETTTTAAAATPAAAAPAAAAASTPLPEPVQGPGYTDYSLPTSAMELASRLHTSKQNVPHYYLSIDLSLESLMELRSSLNSTMKLDENDGGISVNDLLMKAAAAAMKTVPAANASWMENFIRVYDSVDINVVVGNGSSLYAPVIRDAGRRGLKALSDDVAAATAVVEGEEGSDPTTVPGFGDVGTFTMVNLGMFGVKSAAPIIREPQACALALGVIENRIVPNDDAESEEIYKESVMMTATLSCDHRVVDGAVGAQWLSAFKNHVENPVTLLL</sequence>
<protein>
    <recommendedName>
        <fullName evidence="4">Dihydrolipoamide acetyltransferase component of pyruvate dehydrogenase complex</fullName>
        <ecNumber evidence="4">2.3.1.-</ecNumber>
    </recommendedName>
</protein>
<keyword evidence="4 8" id="KW-0012">Acyltransferase</keyword>
<dbReference type="Gene3D" id="4.10.320.10">
    <property type="entry name" value="E3-binding domain"/>
    <property type="match status" value="1"/>
</dbReference>
<feature type="domain" description="Lipoyl-binding" evidence="6">
    <location>
        <begin position="50"/>
        <end position="127"/>
    </location>
</feature>
<dbReference type="InterPro" id="IPR023213">
    <property type="entry name" value="CAT-like_dom_sf"/>
</dbReference>
<dbReference type="Gene3D" id="2.40.50.100">
    <property type="match status" value="1"/>
</dbReference>
<evidence type="ECO:0000259" key="7">
    <source>
        <dbReference type="PROSITE" id="PS51826"/>
    </source>
</evidence>
<comment type="cofactor">
    <cofactor evidence="4">
        <name>(R)-lipoate</name>
        <dbReference type="ChEBI" id="CHEBI:83088"/>
    </cofactor>
</comment>
<keyword evidence="9" id="KW-1185">Reference proteome</keyword>